<dbReference type="Proteomes" id="UP001153269">
    <property type="component" value="Unassembled WGS sequence"/>
</dbReference>
<accession>A0A9N7YZP7</accession>
<organism evidence="2 3">
    <name type="scientific">Pleuronectes platessa</name>
    <name type="common">European plaice</name>
    <dbReference type="NCBI Taxonomy" id="8262"/>
    <lineage>
        <taxon>Eukaryota</taxon>
        <taxon>Metazoa</taxon>
        <taxon>Chordata</taxon>
        <taxon>Craniata</taxon>
        <taxon>Vertebrata</taxon>
        <taxon>Euteleostomi</taxon>
        <taxon>Actinopterygii</taxon>
        <taxon>Neopterygii</taxon>
        <taxon>Teleostei</taxon>
        <taxon>Neoteleostei</taxon>
        <taxon>Acanthomorphata</taxon>
        <taxon>Carangaria</taxon>
        <taxon>Pleuronectiformes</taxon>
        <taxon>Pleuronectoidei</taxon>
        <taxon>Pleuronectidae</taxon>
        <taxon>Pleuronectes</taxon>
    </lineage>
</organism>
<reference evidence="2" key="1">
    <citation type="submission" date="2020-03" db="EMBL/GenBank/DDBJ databases">
        <authorList>
            <person name="Weist P."/>
        </authorList>
    </citation>
    <scope>NUCLEOTIDE SEQUENCE</scope>
</reference>
<name>A0A9N7YZP7_PLEPL</name>
<keyword evidence="3" id="KW-1185">Reference proteome</keyword>
<evidence type="ECO:0000313" key="2">
    <source>
        <dbReference type="EMBL" id="CAB1445843.1"/>
    </source>
</evidence>
<evidence type="ECO:0000256" key="1">
    <source>
        <dbReference type="SAM" id="MobiDB-lite"/>
    </source>
</evidence>
<dbReference type="EMBL" id="CADEAL010003802">
    <property type="protein sequence ID" value="CAB1445843.1"/>
    <property type="molecule type" value="Genomic_DNA"/>
</dbReference>
<protein>
    <submittedName>
        <fullName evidence="2">Uncharacterized protein</fullName>
    </submittedName>
</protein>
<comment type="caution">
    <text evidence="2">The sequence shown here is derived from an EMBL/GenBank/DDBJ whole genome shotgun (WGS) entry which is preliminary data.</text>
</comment>
<sequence>MLVYGLKQAHSSSQTLGGAHLTPDLPAVPQNAATPPALSDAIEAHCQRSAPGQGGVAAHSDMMGAFSWSHHGPLFEESTERVEGRGRRGGERERGKRLPDLRTENNFSLAGTSLITAPPFVCQRAAELHRCSTQALRGSVSAQC</sequence>
<feature type="region of interest" description="Disordered" evidence="1">
    <location>
        <begin position="70"/>
        <end position="101"/>
    </location>
</feature>
<dbReference type="AlphaFoldDB" id="A0A9N7YZP7"/>
<feature type="compositionally biased region" description="Basic and acidic residues" evidence="1">
    <location>
        <begin position="78"/>
        <end position="101"/>
    </location>
</feature>
<gene>
    <name evidence="2" type="ORF">PLEPLA_LOCUS33586</name>
</gene>
<proteinExistence type="predicted"/>
<evidence type="ECO:0000313" key="3">
    <source>
        <dbReference type="Proteomes" id="UP001153269"/>
    </source>
</evidence>